<dbReference type="Proteomes" id="UP000182836">
    <property type="component" value="Unassembled WGS sequence"/>
</dbReference>
<keyword evidence="4" id="KW-1185">Reference proteome</keyword>
<dbReference type="EMBL" id="LGUG01000004">
    <property type="protein sequence ID" value="KON95962.1"/>
    <property type="molecule type" value="Genomic_DNA"/>
</dbReference>
<reference evidence="3 5" key="2">
    <citation type="submission" date="2016-10" db="EMBL/GenBank/DDBJ databases">
        <authorList>
            <person name="de Groot N.N."/>
        </authorList>
    </citation>
    <scope>NUCLEOTIDE SEQUENCE [LARGE SCALE GENOMIC DNA]</scope>
    <source>
        <strain evidence="3 5">DSM 2895</strain>
    </source>
</reference>
<name>A0A0D1VFN6_ANEMI</name>
<evidence type="ECO:0000313" key="4">
    <source>
        <dbReference type="Proteomes" id="UP000037269"/>
    </source>
</evidence>
<accession>A0A0D1VFN6</accession>
<keyword evidence="1" id="KW-0812">Transmembrane</keyword>
<evidence type="ECO:0000256" key="1">
    <source>
        <dbReference type="SAM" id="Phobius"/>
    </source>
</evidence>
<evidence type="ECO:0000313" key="2">
    <source>
        <dbReference type="EMBL" id="KON95962.1"/>
    </source>
</evidence>
<dbReference type="AlphaFoldDB" id="A0A0D1VFN6"/>
<dbReference type="EMBL" id="FNED01000013">
    <property type="protein sequence ID" value="SDJ18167.1"/>
    <property type="molecule type" value="Genomic_DNA"/>
</dbReference>
<evidence type="ECO:0000313" key="3">
    <source>
        <dbReference type="EMBL" id="SDJ18167.1"/>
    </source>
</evidence>
<dbReference type="RefSeq" id="WP_043064500.1">
    <property type="nucleotide sequence ID" value="NZ_BJOA01000141.1"/>
</dbReference>
<dbReference type="GeneID" id="87589807"/>
<gene>
    <name evidence="2" type="ORF">AF333_11155</name>
    <name evidence="3" type="ORF">SAMN04487909_11358</name>
</gene>
<feature type="transmembrane region" description="Helical" evidence="1">
    <location>
        <begin position="31"/>
        <end position="49"/>
    </location>
</feature>
<proteinExistence type="predicted"/>
<dbReference type="Proteomes" id="UP000037269">
    <property type="component" value="Unassembled WGS sequence"/>
</dbReference>
<evidence type="ECO:0000313" key="5">
    <source>
        <dbReference type="Proteomes" id="UP000182836"/>
    </source>
</evidence>
<keyword evidence="1" id="KW-0472">Membrane</keyword>
<reference evidence="2 4" key="1">
    <citation type="submission" date="2015-07" db="EMBL/GenBank/DDBJ databases">
        <title>Fjat-14205 dsm 2895.</title>
        <authorList>
            <person name="Liu B."/>
            <person name="Wang J."/>
            <person name="Zhu Y."/>
            <person name="Liu G."/>
            <person name="Chen Q."/>
            <person name="Chen Z."/>
            <person name="Lan J."/>
            <person name="Che J."/>
            <person name="Ge C."/>
            <person name="Shi H."/>
            <person name="Pan Z."/>
            <person name="Liu X."/>
        </authorList>
    </citation>
    <scope>NUCLEOTIDE SEQUENCE [LARGE SCALE GENOMIC DNA]</scope>
    <source>
        <strain evidence="2 4">DSM 2895</strain>
    </source>
</reference>
<protein>
    <submittedName>
        <fullName evidence="3">EamA-like transporter family protein</fullName>
    </submittedName>
</protein>
<dbReference type="PATRIC" id="fig|47500.12.peg.501"/>
<sequence>MKEKLSFILSMIIFGAVGVFAEYIQIPSSEIALWMSLIGSSFLLLIFLCNKGKFEWKTILQNKWPLVLSSIA</sequence>
<organism evidence="2 4">
    <name type="scientific">Aneurinibacillus migulanus</name>
    <name type="common">Bacillus migulanus</name>
    <dbReference type="NCBI Taxonomy" id="47500"/>
    <lineage>
        <taxon>Bacteria</taxon>
        <taxon>Bacillati</taxon>
        <taxon>Bacillota</taxon>
        <taxon>Bacilli</taxon>
        <taxon>Bacillales</taxon>
        <taxon>Paenibacillaceae</taxon>
        <taxon>Aneurinibacillus group</taxon>
        <taxon>Aneurinibacillus</taxon>
    </lineage>
</organism>
<keyword evidence="1" id="KW-1133">Transmembrane helix</keyword>